<evidence type="ECO:0000313" key="1">
    <source>
        <dbReference type="EMBL" id="EMR03573.1"/>
    </source>
</evidence>
<dbReference type="OrthoDB" id="981509at2"/>
<comment type="caution">
    <text evidence="1">The sequence shown here is derived from an EMBL/GenBank/DDBJ whole genome shotgun (WGS) entry which is preliminary data.</text>
</comment>
<dbReference type="SUPFAM" id="SSF52540">
    <property type="entry name" value="P-loop containing nucleoside triphosphate hydrolases"/>
    <property type="match status" value="1"/>
</dbReference>
<reference evidence="1 2" key="1">
    <citation type="journal article" date="2013" name="Genome Announc.">
        <title>Draft Genome Sequence of Cesiribacter andamanensis Strain AMV16T, Isolated from a Soil Sample from a Mud Volcano in the Andaman Islands, India.</title>
        <authorList>
            <person name="Shivaji S."/>
            <person name="Ara S."/>
            <person name="Begum Z."/>
            <person name="Srinivas T.N."/>
            <person name="Singh A."/>
            <person name="Kumar Pinnaka A."/>
        </authorList>
    </citation>
    <scope>NUCLEOTIDE SEQUENCE [LARGE SCALE GENOMIC DNA]</scope>
    <source>
        <strain evidence="1 2">AMV16</strain>
    </source>
</reference>
<dbReference type="Proteomes" id="UP000011910">
    <property type="component" value="Unassembled WGS sequence"/>
</dbReference>
<evidence type="ECO:0000313" key="2">
    <source>
        <dbReference type="Proteomes" id="UP000011910"/>
    </source>
</evidence>
<proteinExistence type="predicted"/>
<dbReference type="EMBL" id="AODQ01000022">
    <property type="protein sequence ID" value="EMR03573.1"/>
    <property type="molecule type" value="Genomic_DNA"/>
</dbReference>
<dbReference type="RefSeq" id="WP_009194654.1">
    <property type="nucleotide sequence ID" value="NZ_AODQ01000022.1"/>
</dbReference>
<evidence type="ECO:0008006" key="3">
    <source>
        <dbReference type="Google" id="ProtNLM"/>
    </source>
</evidence>
<gene>
    <name evidence="1" type="ORF">ADICEAN_01254</name>
</gene>
<name>M7N4H3_9BACT</name>
<protein>
    <recommendedName>
        <fullName evidence="3">Sulfotransferase domain protein</fullName>
    </recommendedName>
</protein>
<keyword evidence="2" id="KW-1185">Reference proteome</keyword>
<organism evidence="1 2">
    <name type="scientific">Cesiribacter andamanensis AMV16</name>
    <dbReference type="NCBI Taxonomy" id="1279009"/>
    <lineage>
        <taxon>Bacteria</taxon>
        <taxon>Pseudomonadati</taxon>
        <taxon>Bacteroidota</taxon>
        <taxon>Cytophagia</taxon>
        <taxon>Cytophagales</taxon>
        <taxon>Cesiribacteraceae</taxon>
        <taxon>Cesiribacter</taxon>
    </lineage>
</organism>
<dbReference type="InterPro" id="IPR027417">
    <property type="entry name" value="P-loop_NTPase"/>
</dbReference>
<dbReference type="STRING" id="1279009.ADICEAN_01254"/>
<dbReference type="Gene3D" id="3.40.50.300">
    <property type="entry name" value="P-loop containing nucleotide triphosphate hydrolases"/>
    <property type="match status" value="1"/>
</dbReference>
<dbReference type="AlphaFoldDB" id="M7N4H3"/>
<accession>M7N4H3</accession>
<sequence>MYIEPFAKQQSREKSFNQKNTISLFTHPRGGSTWLAEILKTVPNTALVDEPLWRGLFQGNGSIPDPKDGKLKETRLLNFYYYQPIPQNVEWPEAEEFFYKLFNREIANLNIYRETNIRQLGKAETFIYKFNFGHLLLPWLRDKFDIKAICLSRHPCAVVASQMKHPSRQKFMHNPIFYTPEFRYNDVFMAYDAIFRKLKQPEEILAAIWALNTKNTIYHPDNKKNG</sequence>